<reference evidence="2" key="1">
    <citation type="journal article" date="2021" name="PeerJ">
        <title>Extensive microbial diversity within the chicken gut microbiome revealed by metagenomics and culture.</title>
        <authorList>
            <person name="Gilroy R."/>
            <person name="Ravi A."/>
            <person name="Getino M."/>
            <person name="Pursley I."/>
            <person name="Horton D.L."/>
            <person name="Alikhan N.F."/>
            <person name="Baker D."/>
            <person name="Gharbi K."/>
            <person name="Hall N."/>
            <person name="Watson M."/>
            <person name="Adriaenssens E.M."/>
            <person name="Foster-Nyarko E."/>
            <person name="Jarju S."/>
            <person name="Secka A."/>
            <person name="Antonio M."/>
            <person name="Oren A."/>
            <person name="Chaudhuri R.R."/>
            <person name="La Ragione R."/>
            <person name="Hildebrand F."/>
            <person name="Pallen M.J."/>
        </authorList>
    </citation>
    <scope>NUCLEOTIDE SEQUENCE</scope>
    <source>
        <strain evidence="2">ChiHjej11B10-19426</strain>
    </source>
</reference>
<gene>
    <name evidence="2" type="ORF">H9816_08245</name>
</gene>
<name>A0A9D2DF04_9BACT</name>
<feature type="compositionally biased region" description="Polar residues" evidence="1">
    <location>
        <begin position="47"/>
        <end position="56"/>
    </location>
</feature>
<evidence type="ECO:0000313" key="3">
    <source>
        <dbReference type="Proteomes" id="UP000824014"/>
    </source>
</evidence>
<sequence>MEWMLPLIIVAIVGFIGPKLTLSNRRKPSGRVVTPAAPTAHPEQSEPDATQHSLSPVQPVVKPTDLPSARSHGSVPPLPANGASEPVATPAAEAGSDLMRHFDLRQAMLYSEIMTPKF</sequence>
<comment type="caution">
    <text evidence="2">The sequence shown here is derived from an EMBL/GenBank/DDBJ whole genome shotgun (WGS) entry which is preliminary data.</text>
</comment>
<dbReference type="EMBL" id="DXCC01000031">
    <property type="protein sequence ID" value="HIZ15876.1"/>
    <property type="molecule type" value="Genomic_DNA"/>
</dbReference>
<accession>A0A9D2DF04</accession>
<evidence type="ECO:0000256" key="1">
    <source>
        <dbReference type="SAM" id="MobiDB-lite"/>
    </source>
</evidence>
<reference evidence="2" key="2">
    <citation type="submission" date="2021-04" db="EMBL/GenBank/DDBJ databases">
        <authorList>
            <person name="Gilroy R."/>
        </authorList>
    </citation>
    <scope>NUCLEOTIDE SEQUENCE</scope>
    <source>
        <strain evidence="2">ChiHjej11B10-19426</strain>
    </source>
</reference>
<organism evidence="2 3">
    <name type="scientific">Candidatus Tidjanibacter faecipullorum</name>
    <dbReference type="NCBI Taxonomy" id="2838766"/>
    <lineage>
        <taxon>Bacteria</taxon>
        <taxon>Pseudomonadati</taxon>
        <taxon>Bacteroidota</taxon>
        <taxon>Bacteroidia</taxon>
        <taxon>Bacteroidales</taxon>
        <taxon>Rikenellaceae</taxon>
        <taxon>Tidjanibacter</taxon>
    </lineage>
</organism>
<protein>
    <submittedName>
        <fullName evidence="2">Uncharacterized protein</fullName>
    </submittedName>
</protein>
<dbReference type="Proteomes" id="UP000824014">
    <property type="component" value="Unassembled WGS sequence"/>
</dbReference>
<proteinExistence type="predicted"/>
<feature type="region of interest" description="Disordered" evidence="1">
    <location>
        <begin position="21"/>
        <end position="94"/>
    </location>
</feature>
<dbReference type="AlphaFoldDB" id="A0A9D2DF04"/>
<evidence type="ECO:0000313" key="2">
    <source>
        <dbReference type="EMBL" id="HIZ15876.1"/>
    </source>
</evidence>